<feature type="non-terminal residue" evidence="6">
    <location>
        <position position="1"/>
    </location>
</feature>
<evidence type="ECO:0000256" key="1">
    <source>
        <dbReference type="ARBA" id="ARBA00007749"/>
    </source>
</evidence>
<dbReference type="SMART" id="SM00849">
    <property type="entry name" value="Lactamase_B"/>
    <property type="match status" value="1"/>
</dbReference>
<organism evidence="6 7">
    <name type="scientific">Colletotrichum asianum</name>
    <dbReference type="NCBI Taxonomy" id="702518"/>
    <lineage>
        <taxon>Eukaryota</taxon>
        <taxon>Fungi</taxon>
        <taxon>Dikarya</taxon>
        <taxon>Ascomycota</taxon>
        <taxon>Pezizomycotina</taxon>
        <taxon>Sordariomycetes</taxon>
        <taxon>Hypocreomycetidae</taxon>
        <taxon>Glomerellales</taxon>
        <taxon>Glomerellaceae</taxon>
        <taxon>Colletotrichum</taxon>
        <taxon>Colletotrichum gloeosporioides species complex</taxon>
    </lineage>
</organism>
<evidence type="ECO:0000256" key="3">
    <source>
        <dbReference type="ARBA" id="ARBA00022801"/>
    </source>
</evidence>
<dbReference type="Pfam" id="PF00753">
    <property type="entry name" value="Lactamase_B"/>
    <property type="match status" value="1"/>
</dbReference>
<accession>A0A8H3ZX35</accession>
<dbReference type="InterPro" id="IPR051013">
    <property type="entry name" value="MBL_superfamily_lactonases"/>
</dbReference>
<comment type="caution">
    <text evidence="6">The sequence shown here is derived from an EMBL/GenBank/DDBJ whole genome shotgun (WGS) entry which is preliminary data.</text>
</comment>
<keyword evidence="2" id="KW-0479">Metal-binding</keyword>
<sequence length="527" mass="58256">VFLSWESAKMPLSDFHVPPSTSTINVRVIDSTSQVGCSIEGMVSHTIKGHTWLQCPAYVFLVEHPSSGRKLLFDLGVRKDFENLAPPIQQWFKESGTTCSVDKDVRDILEEGGIQPDEIEGIIWSHWHWDHIGDPSRFPTSTALIVGPGFKKVLTPGYPTNPSAPLLDSDFAGRELRELSFAESAIRVGSFPAIDYFGDGSFYILDAPGHTVGHVNALARVTTDPDSFILMGADTCHHSAKMRPSKYHPLPDEISPHPFLWGSQMPCPGALFKPILQDEDTTMPFYGVHRPGMLFGDPDAAEETVDRIIEFAVTTQPPRKKTTAKFTLYAGTILETLYRHFDLYPLLIKENSIETLYTGGTATAPAARRGAGGAARSGAERVTEALMAWLTTASLNLPARCCERHQTEMTPQPKRSSQEVLTARSIKSSAAARRASCPSLFLFLTLQPTTNPSQCPHHARNIDRIIEADGSGNTLVVIAHDSHLKDVIKTFPGYANDFLRQGWAQQSRWLFLSDFKDTVDVDHNEES</sequence>
<dbReference type="CDD" id="cd07730">
    <property type="entry name" value="metallo-hydrolase-like_MBL-fold"/>
    <property type="match status" value="1"/>
</dbReference>
<comment type="similarity">
    <text evidence="1">Belongs to the metallo-beta-lactamase superfamily.</text>
</comment>
<keyword evidence="4" id="KW-0862">Zinc</keyword>
<dbReference type="PANTHER" id="PTHR42978:SF5">
    <property type="entry name" value="METALLO-BETA-LACTAMASE DOMAIN-CONTAINING PROTEIN"/>
    <property type="match status" value="1"/>
</dbReference>
<dbReference type="InterPro" id="IPR036866">
    <property type="entry name" value="RibonucZ/Hydroxyglut_hydro"/>
</dbReference>
<dbReference type="Gene3D" id="3.60.15.10">
    <property type="entry name" value="Ribonuclease Z/Hydroxyacylglutathione hydrolase-like"/>
    <property type="match status" value="1"/>
</dbReference>
<dbReference type="PANTHER" id="PTHR42978">
    <property type="entry name" value="QUORUM-QUENCHING LACTONASE YTNP-RELATED-RELATED"/>
    <property type="match status" value="1"/>
</dbReference>
<proteinExistence type="inferred from homology"/>
<dbReference type="EMBL" id="WOWK01000021">
    <property type="protein sequence ID" value="KAF0327700.1"/>
    <property type="molecule type" value="Genomic_DNA"/>
</dbReference>
<feature type="domain" description="Metallo-beta-lactamase" evidence="5">
    <location>
        <begin position="56"/>
        <end position="289"/>
    </location>
</feature>
<keyword evidence="7" id="KW-1185">Reference proteome</keyword>
<dbReference type="InterPro" id="IPR001279">
    <property type="entry name" value="Metallo-B-lactamas"/>
</dbReference>
<dbReference type="GO" id="GO:0016787">
    <property type="term" value="F:hydrolase activity"/>
    <property type="evidence" value="ECO:0007669"/>
    <property type="project" value="UniProtKB-KW"/>
</dbReference>
<keyword evidence="3" id="KW-0378">Hydrolase</keyword>
<dbReference type="GO" id="GO:0046872">
    <property type="term" value="F:metal ion binding"/>
    <property type="evidence" value="ECO:0007669"/>
    <property type="project" value="UniProtKB-KW"/>
</dbReference>
<evidence type="ECO:0000313" key="6">
    <source>
        <dbReference type="EMBL" id="KAF0327700.1"/>
    </source>
</evidence>
<gene>
    <name evidence="6" type="ORF">GQ607_004909</name>
</gene>
<evidence type="ECO:0000256" key="4">
    <source>
        <dbReference type="ARBA" id="ARBA00022833"/>
    </source>
</evidence>
<reference evidence="6 7" key="1">
    <citation type="submission" date="2019-12" db="EMBL/GenBank/DDBJ databases">
        <title>A genome sequence resource for the geographically widespread anthracnose pathogen Colletotrichum asianum.</title>
        <authorList>
            <person name="Meng Y."/>
        </authorList>
    </citation>
    <scope>NUCLEOTIDE SEQUENCE [LARGE SCALE GENOMIC DNA]</scope>
    <source>
        <strain evidence="6 7">ICMP 18580</strain>
    </source>
</reference>
<dbReference type="OrthoDB" id="10250730at2759"/>
<evidence type="ECO:0000256" key="2">
    <source>
        <dbReference type="ARBA" id="ARBA00022723"/>
    </source>
</evidence>
<name>A0A8H3ZX35_9PEZI</name>
<protein>
    <submittedName>
        <fullName evidence="6">Metallo-beta-lactamase superfamily protein</fullName>
    </submittedName>
</protein>
<dbReference type="SUPFAM" id="SSF56281">
    <property type="entry name" value="Metallo-hydrolase/oxidoreductase"/>
    <property type="match status" value="1"/>
</dbReference>
<evidence type="ECO:0000313" key="7">
    <source>
        <dbReference type="Proteomes" id="UP000434172"/>
    </source>
</evidence>
<evidence type="ECO:0000259" key="5">
    <source>
        <dbReference type="SMART" id="SM00849"/>
    </source>
</evidence>
<dbReference type="AlphaFoldDB" id="A0A8H3ZX35"/>
<dbReference type="Proteomes" id="UP000434172">
    <property type="component" value="Unassembled WGS sequence"/>
</dbReference>